<keyword evidence="5" id="KW-1185">Reference proteome</keyword>
<dbReference type="Proteomes" id="UP000092598">
    <property type="component" value="Chromosome"/>
</dbReference>
<name>A0A1B1M509_STRLN</name>
<protein>
    <recommendedName>
        <fullName evidence="3">DUF8017 domain-containing protein</fullName>
    </recommendedName>
</protein>
<dbReference type="EMBL" id="CP016438">
    <property type="protein sequence ID" value="ANS63730.1"/>
    <property type="molecule type" value="Genomic_DNA"/>
</dbReference>
<dbReference type="PATRIC" id="fig|1915.4.peg.1713"/>
<keyword evidence="2" id="KW-0472">Membrane</keyword>
<dbReference type="InterPro" id="IPR058330">
    <property type="entry name" value="DUF8017"/>
</dbReference>
<dbReference type="AlphaFoldDB" id="A0A1B1M509"/>
<feature type="region of interest" description="Disordered" evidence="1">
    <location>
        <begin position="1"/>
        <end position="74"/>
    </location>
</feature>
<sequence>MIIVVSLRPMWPGQQPPGGGQDPQQQPPATGNPYQQPGYQQPNPYLQQQPPAWHTAPAGAAPPGPPAPPGGGRRTKVIAITAALAVVAAAAVTGAVLLGGGTDDEAAPGPSPSPTSSSSSSPSPSPSPSPSGDPRGGDGQKPTVAGWKVVVNPNAGVAFEVPADWALKPRTLITWVSENDDPDDNPLVAMQAPADLKEKWCGTDEDKDGEIDYAPLASAGSRGNNNVQSTAQVAREDSATWVYGMYTQPDRKKITTGPVTSFTTASGLTGSVATSRSSGAVKKDKCDTDGKATTFGFKDARGNFASWSFVGARGVSEEVPDATVEKIMKTVRIFMPDAD</sequence>
<evidence type="ECO:0000259" key="3">
    <source>
        <dbReference type="Pfam" id="PF26056"/>
    </source>
</evidence>
<feature type="domain" description="DUF8017" evidence="3">
    <location>
        <begin position="141"/>
        <end position="332"/>
    </location>
</feature>
<gene>
    <name evidence="4" type="ORF">SLINC_1506</name>
</gene>
<dbReference type="Pfam" id="PF26056">
    <property type="entry name" value="DUF8017"/>
    <property type="match status" value="1"/>
</dbReference>
<keyword evidence="2" id="KW-0812">Transmembrane</keyword>
<feature type="compositionally biased region" description="Pro residues" evidence="1">
    <location>
        <begin position="60"/>
        <end position="69"/>
    </location>
</feature>
<dbReference type="STRING" id="1915.SLINC_1506"/>
<feature type="transmembrane region" description="Helical" evidence="2">
    <location>
        <begin position="77"/>
        <end position="98"/>
    </location>
</feature>
<evidence type="ECO:0000256" key="2">
    <source>
        <dbReference type="SAM" id="Phobius"/>
    </source>
</evidence>
<organism evidence="4 5">
    <name type="scientific">Streptomyces lincolnensis</name>
    <dbReference type="NCBI Taxonomy" id="1915"/>
    <lineage>
        <taxon>Bacteria</taxon>
        <taxon>Bacillati</taxon>
        <taxon>Actinomycetota</taxon>
        <taxon>Actinomycetes</taxon>
        <taxon>Kitasatosporales</taxon>
        <taxon>Streptomycetaceae</taxon>
        <taxon>Streptomyces</taxon>
    </lineage>
</organism>
<evidence type="ECO:0000256" key="1">
    <source>
        <dbReference type="SAM" id="MobiDB-lite"/>
    </source>
</evidence>
<evidence type="ECO:0000313" key="5">
    <source>
        <dbReference type="Proteomes" id="UP000092598"/>
    </source>
</evidence>
<feature type="compositionally biased region" description="Low complexity" evidence="1">
    <location>
        <begin position="22"/>
        <end position="59"/>
    </location>
</feature>
<accession>A0A1B1M509</accession>
<feature type="region of interest" description="Disordered" evidence="1">
    <location>
        <begin position="101"/>
        <end position="144"/>
    </location>
</feature>
<reference evidence="4 5" key="1">
    <citation type="submission" date="2016-07" db="EMBL/GenBank/DDBJ databases">
        <title>Enhancement of antibiotic productionsby engineered nitrateutilization in actinobacteria.</title>
        <authorList>
            <person name="Meng S.C."/>
        </authorList>
    </citation>
    <scope>NUCLEOTIDE SEQUENCE [LARGE SCALE GENOMIC DNA]</scope>
    <source>
        <strain evidence="4 5">NRRL 2936</strain>
    </source>
</reference>
<keyword evidence="2" id="KW-1133">Transmembrane helix</keyword>
<evidence type="ECO:0000313" key="4">
    <source>
        <dbReference type="EMBL" id="ANS63730.1"/>
    </source>
</evidence>
<dbReference type="KEGG" id="sls:SLINC_1506"/>
<proteinExistence type="predicted"/>